<evidence type="ECO:0000256" key="1">
    <source>
        <dbReference type="ARBA" id="ARBA00007401"/>
    </source>
</evidence>
<dbReference type="Gene3D" id="2.60.120.260">
    <property type="entry name" value="Galactose-binding domain-like"/>
    <property type="match status" value="1"/>
</dbReference>
<feature type="domain" description="Glycoside hydrolase family 2 catalytic" evidence="6">
    <location>
        <begin position="407"/>
        <end position="527"/>
    </location>
</feature>
<dbReference type="InterPro" id="IPR013783">
    <property type="entry name" value="Ig-like_fold"/>
</dbReference>
<gene>
    <name evidence="8" type="primary">uidA_2</name>
    <name evidence="8" type="ORF">BcellWH2_03629</name>
</gene>
<dbReference type="Pfam" id="PF02837">
    <property type="entry name" value="Glyco_hydro_2_N"/>
    <property type="match status" value="1"/>
</dbReference>
<dbReference type="PANTHER" id="PTHR42732:SF1">
    <property type="entry name" value="BETA-MANNOSIDASE"/>
    <property type="match status" value="1"/>
</dbReference>
<dbReference type="InterPro" id="IPR006103">
    <property type="entry name" value="Glyco_hydro_2_cat"/>
</dbReference>
<keyword evidence="2 8" id="KW-0378">Hydrolase</keyword>
<evidence type="ECO:0000256" key="3">
    <source>
        <dbReference type="ARBA" id="ARBA00023295"/>
    </source>
</evidence>
<name>A0A0P0GS52_9BACE</name>
<dbReference type="InterPro" id="IPR051913">
    <property type="entry name" value="GH2_Domain-Containing"/>
</dbReference>
<proteinExistence type="inferred from homology"/>
<feature type="domain" description="Glycosyl hydrolases family 2 sugar binding" evidence="7">
    <location>
        <begin position="94"/>
        <end position="240"/>
    </location>
</feature>
<dbReference type="Pfam" id="PF00703">
    <property type="entry name" value="Glyco_hydro_2"/>
    <property type="match status" value="1"/>
</dbReference>
<dbReference type="Proteomes" id="UP000061809">
    <property type="component" value="Chromosome"/>
</dbReference>
<dbReference type="Gene3D" id="3.20.20.80">
    <property type="entry name" value="Glycosidases"/>
    <property type="match status" value="1"/>
</dbReference>
<dbReference type="SUPFAM" id="SSF49785">
    <property type="entry name" value="Galactose-binding domain-like"/>
    <property type="match status" value="1"/>
</dbReference>
<dbReference type="InterPro" id="IPR036156">
    <property type="entry name" value="Beta-gal/glucu_dom_sf"/>
</dbReference>
<evidence type="ECO:0000259" key="5">
    <source>
        <dbReference type="Pfam" id="PF00703"/>
    </source>
</evidence>
<dbReference type="AlphaFoldDB" id="A0A0P0GS52"/>
<accession>A0A0P0GS52</accession>
<dbReference type="PANTHER" id="PTHR42732">
    <property type="entry name" value="BETA-GALACTOSIDASE"/>
    <property type="match status" value="1"/>
</dbReference>
<feature type="chain" id="PRO_5006048029" evidence="4">
    <location>
        <begin position="24"/>
        <end position="1075"/>
    </location>
</feature>
<dbReference type="EMBL" id="CP012801">
    <property type="protein sequence ID" value="ALJ60852.1"/>
    <property type="molecule type" value="Genomic_DNA"/>
</dbReference>
<dbReference type="RefSeq" id="WP_029427462.1">
    <property type="nucleotide sequence ID" value="NZ_CP012801.1"/>
</dbReference>
<dbReference type="Gene3D" id="2.60.40.10">
    <property type="entry name" value="Immunoglobulins"/>
    <property type="match status" value="1"/>
</dbReference>
<evidence type="ECO:0000259" key="7">
    <source>
        <dbReference type="Pfam" id="PF02837"/>
    </source>
</evidence>
<reference evidence="8 9" key="1">
    <citation type="journal article" date="2015" name="Science">
        <title>Genetic determinants of in vivo fitness and diet responsiveness in multiple human gut Bacteroides.</title>
        <authorList>
            <person name="Wu M."/>
            <person name="McNulty N.P."/>
            <person name="Rodionov D.A."/>
            <person name="Khoroshkin M.S."/>
            <person name="Griffin N.W."/>
            <person name="Cheng J."/>
            <person name="Latreille P."/>
            <person name="Kerstetter R.A."/>
            <person name="Terrapon N."/>
            <person name="Henrissat B."/>
            <person name="Osterman A.L."/>
            <person name="Gordon J.I."/>
        </authorList>
    </citation>
    <scope>NUCLEOTIDE SEQUENCE [LARGE SCALE GENOMIC DNA]</scope>
    <source>
        <strain evidence="8 9">WH2</strain>
    </source>
</reference>
<dbReference type="GO" id="GO:0004566">
    <property type="term" value="F:beta-glucuronidase activity"/>
    <property type="evidence" value="ECO:0007669"/>
    <property type="project" value="UniProtKB-EC"/>
</dbReference>
<dbReference type="GO" id="GO:0005975">
    <property type="term" value="P:carbohydrate metabolic process"/>
    <property type="evidence" value="ECO:0007669"/>
    <property type="project" value="InterPro"/>
</dbReference>
<evidence type="ECO:0000256" key="2">
    <source>
        <dbReference type="ARBA" id="ARBA00022801"/>
    </source>
</evidence>
<sequence length="1075" mass="121547">MKRNAILLSLLTALFLLPGKAVGQTTSSDGKLVYNFPFAPSEGLVNRTEKEYRKEVCLNGYWDFQPVALPGSYVQGKGIAPELPLPKEGAWSKTRIKIPSPWNINSFANRDVEGPDHRNYPSYPKEWEQVKMAWMKKMITIPADWDGQQIKLYFEAVSGYTEIYINKEKVGENFDIFLPFSVDITDKVNAGETAEVWVGVRSQSLFENNSTIGRRIVPAGSMWGYHIAGIWQDVYLLALPKVHVEDVYVKPLVSKNMLELEVTVQNNTEKKADLQIQGKINEWVNLAGTDINSAPVPAWKLGQEALKVAPVKVAIPANASSKVVLQVPVSGELNFWTPEQPNLYAVLLSLQAKKETLDMKYERFGWREWTLQGTTQYLNGKPYQLRGDSWHFMGIPQMTRRYAWAWFTAIKGMNANAVRPHAQIYPRFYMDVADEMGICVLNETANWASDGGPKLDSELFWEASKEHLKRFVLRDRNHASVFGWSISNENKPVILHVYNRPELMPQQKKAWEDWRDIVRANDPTRPWISADGEDDGDGILPVTVGHYGDMNSMKHWVGIGKPWGIGEHSMAYYGTPEQVAKYNGERAYESQLGRMEGLANECYHLLANQRNMGASYSTVFNMAWYALKPLPLGKKDMTTQPDISKDGVFFTEYKEGVPGVQPERVGPYCTTFNPGYDPSLPLYDPWPMYDAMRAANAPGHPGWSAYADIDKKQYEAPTATPAEKYKEVIFIGGDDSKLKGILDAQGVKFAAKITAPARMIYIVDGTYTLSVAEKKSMLANIAKGADVWIWGLTPQTVNVYNEILPLPVALDNLKRSSFLPVQKSWIRGLNNSDFYFCELQRADASEYSLTGALVEEGEVLLNACKTDWRAWNKRPEELKTASTVRSEYECTAATPVFVKYRKDASCFYISTLKEFTNSEKGYNTLGVILKNAGIDCNEIEVKSNEVFFLRDNQLIFPVATKDKLVKKADGWALDIYVFSPRPLDDLLIEPNMPKLTLVVKAKECQLAINDKAYTAASQNRHEATYKELPLLQGWNKISIKIGERDRNEFSGDFRCDNRNEFLSSLKVMFVNPEAK</sequence>
<dbReference type="PATRIC" id="fig|246787.4.peg.3746"/>
<dbReference type="InterPro" id="IPR006104">
    <property type="entry name" value="Glyco_hydro_2_N"/>
</dbReference>
<feature type="signal peptide" evidence="4">
    <location>
        <begin position="1"/>
        <end position="23"/>
    </location>
</feature>
<comment type="similarity">
    <text evidence="1">Belongs to the glycosyl hydrolase 2 family.</text>
</comment>
<organism evidence="8 9">
    <name type="scientific">Bacteroides cellulosilyticus</name>
    <dbReference type="NCBI Taxonomy" id="246787"/>
    <lineage>
        <taxon>Bacteria</taxon>
        <taxon>Pseudomonadati</taxon>
        <taxon>Bacteroidota</taxon>
        <taxon>Bacteroidia</taxon>
        <taxon>Bacteroidales</taxon>
        <taxon>Bacteroidaceae</taxon>
        <taxon>Bacteroides</taxon>
    </lineage>
</organism>
<dbReference type="InterPro" id="IPR006102">
    <property type="entry name" value="Ig-like_GH2"/>
</dbReference>
<dbReference type="KEGG" id="bcel:BcellWH2_03629"/>
<evidence type="ECO:0000256" key="4">
    <source>
        <dbReference type="SAM" id="SignalP"/>
    </source>
</evidence>
<evidence type="ECO:0000259" key="6">
    <source>
        <dbReference type="Pfam" id="PF02836"/>
    </source>
</evidence>
<dbReference type="Pfam" id="PF02836">
    <property type="entry name" value="Glyco_hydro_2_C"/>
    <property type="match status" value="1"/>
</dbReference>
<dbReference type="SUPFAM" id="SSF49303">
    <property type="entry name" value="beta-Galactosidase/glucuronidase domain"/>
    <property type="match status" value="1"/>
</dbReference>
<evidence type="ECO:0000313" key="9">
    <source>
        <dbReference type="Proteomes" id="UP000061809"/>
    </source>
</evidence>
<dbReference type="InterPro" id="IPR008979">
    <property type="entry name" value="Galactose-bd-like_sf"/>
</dbReference>
<dbReference type="EC" id="3.2.1.31" evidence="8"/>
<keyword evidence="4" id="KW-0732">Signal</keyword>
<keyword evidence="3 8" id="KW-0326">Glycosidase</keyword>
<feature type="domain" description="Glycoside hydrolase family 2 immunoglobulin-like beta-sandwich" evidence="5">
    <location>
        <begin position="242"/>
        <end position="367"/>
    </location>
</feature>
<dbReference type="SUPFAM" id="SSF51445">
    <property type="entry name" value="(Trans)glycosidases"/>
    <property type="match status" value="1"/>
</dbReference>
<dbReference type="InterPro" id="IPR017853">
    <property type="entry name" value="GH"/>
</dbReference>
<evidence type="ECO:0000313" key="8">
    <source>
        <dbReference type="EMBL" id="ALJ60852.1"/>
    </source>
</evidence>
<protein>
    <submittedName>
        <fullName evidence="8">Beta-glucuronidase</fullName>
        <ecNumber evidence="8">3.2.1.31</ecNumber>
    </submittedName>
</protein>